<name>A0AAV7SKM6_PLEWA</name>
<accession>A0AAV7SKM6</accession>
<evidence type="ECO:0000313" key="2">
    <source>
        <dbReference type="Proteomes" id="UP001066276"/>
    </source>
</evidence>
<keyword evidence="2" id="KW-1185">Reference proteome</keyword>
<sequence>MYLPRIQVAFVDLRAMLHEENAFLADWSILLDSLSAGTPGKDPGAEREEHEACTTKFSGVVCLDKNAGSPGATRYHLATDLFTAVEVTVFFHTSIIGSMSASLKMQNLPKNVRLNIGSWKRKVKKICCLPDHRMERGSFFSVLPRRCQVPLQGSVQTTSSVQALQVSQGLHNLTLFQELLLILLLLKQPQSQYPGAEPGLFGVDKASADAEDLRRRGPLDSSDAGSIHAVGFFSVDESCGELIGAGAVDVIGVTCLLGDAIGTGAEPPLPEGRKGMKGVGLYGAVTPMS</sequence>
<gene>
    <name evidence="1" type="ORF">NDU88_005070</name>
</gene>
<dbReference type="Proteomes" id="UP001066276">
    <property type="component" value="Chromosome 4_2"/>
</dbReference>
<comment type="caution">
    <text evidence="1">The sequence shown here is derived from an EMBL/GenBank/DDBJ whole genome shotgun (WGS) entry which is preliminary data.</text>
</comment>
<protein>
    <submittedName>
        <fullName evidence="1">Uncharacterized protein</fullName>
    </submittedName>
</protein>
<dbReference type="EMBL" id="JANPWB010000008">
    <property type="protein sequence ID" value="KAJ1164635.1"/>
    <property type="molecule type" value="Genomic_DNA"/>
</dbReference>
<proteinExistence type="predicted"/>
<reference evidence="1" key="1">
    <citation type="journal article" date="2022" name="bioRxiv">
        <title>Sequencing and chromosome-scale assembly of the giantPleurodeles waltlgenome.</title>
        <authorList>
            <person name="Brown T."/>
            <person name="Elewa A."/>
            <person name="Iarovenko S."/>
            <person name="Subramanian E."/>
            <person name="Araus A.J."/>
            <person name="Petzold A."/>
            <person name="Susuki M."/>
            <person name="Suzuki K.-i.T."/>
            <person name="Hayashi T."/>
            <person name="Toyoda A."/>
            <person name="Oliveira C."/>
            <person name="Osipova E."/>
            <person name="Leigh N.D."/>
            <person name="Simon A."/>
            <person name="Yun M.H."/>
        </authorList>
    </citation>
    <scope>NUCLEOTIDE SEQUENCE</scope>
    <source>
        <strain evidence="1">20211129_DDA</strain>
        <tissue evidence="1">Liver</tissue>
    </source>
</reference>
<organism evidence="1 2">
    <name type="scientific">Pleurodeles waltl</name>
    <name type="common">Iberian ribbed newt</name>
    <dbReference type="NCBI Taxonomy" id="8319"/>
    <lineage>
        <taxon>Eukaryota</taxon>
        <taxon>Metazoa</taxon>
        <taxon>Chordata</taxon>
        <taxon>Craniata</taxon>
        <taxon>Vertebrata</taxon>
        <taxon>Euteleostomi</taxon>
        <taxon>Amphibia</taxon>
        <taxon>Batrachia</taxon>
        <taxon>Caudata</taxon>
        <taxon>Salamandroidea</taxon>
        <taxon>Salamandridae</taxon>
        <taxon>Pleurodelinae</taxon>
        <taxon>Pleurodeles</taxon>
    </lineage>
</organism>
<evidence type="ECO:0000313" key="1">
    <source>
        <dbReference type="EMBL" id="KAJ1164635.1"/>
    </source>
</evidence>
<dbReference type="AlphaFoldDB" id="A0AAV7SKM6"/>